<dbReference type="PANTHER" id="PTHR36710:SF13">
    <property type="entry name" value="PUTATIVE-RELATED"/>
    <property type="match status" value="1"/>
</dbReference>
<keyword evidence="2" id="KW-1015">Disulfide bond</keyword>
<dbReference type="InterPro" id="IPR035513">
    <property type="entry name" value="Invertase/methylesterase_inhib"/>
</dbReference>
<dbReference type="AlphaFoldDB" id="A0A251SPQ2"/>
<dbReference type="Gramene" id="mRNA:HanXRQr2_Chr13g0578841">
    <property type="protein sequence ID" value="CDS:HanXRQr2_Chr13g0578841.1"/>
    <property type="gene ID" value="HanXRQr2_Chr13g0578841"/>
</dbReference>
<reference evidence="6 8" key="1">
    <citation type="journal article" date="2017" name="Nature">
        <title>The sunflower genome provides insights into oil metabolism, flowering and Asterid evolution.</title>
        <authorList>
            <person name="Badouin H."/>
            <person name="Gouzy J."/>
            <person name="Grassa C.J."/>
            <person name="Murat F."/>
            <person name="Staton S.E."/>
            <person name="Cottret L."/>
            <person name="Lelandais-Briere C."/>
            <person name="Owens G.L."/>
            <person name="Carrere S."/>
            <person name="Mayjonade B."/>
            <person name="Legrand L."/>
            <person name="Gill N."/>
            <person name="Kane N.C."/>
            <person name="Bowers J.E."/>
            <person name="Hubner S."/>
            <person name="Bellec A."/>
            <person name="Berard A."/>
            <person name="Berges H."/>
            <person name="Blanchet N."/>
            <person name="Boniface M.C."/>
            <person name="Brunel D."/>
            <person name="Catrice O."/>
            <person name="Chaidir N."/>
            <person name="Claudel C."/>
            <person name="Donnadieu C."/>
            <person name="Faraut T."/>
            <person name="Fievet G."/>
            <person name="Helmstetter N."/>
            <person name="King M."/>
            <person name="Knapp S.J."/>
            <person name="Lai Z."/>
            <person name="Le Paslier M.C."/>
            <person name="Lippi Y."/>
            <person name="Lorenzon L."/>
            <person name="Mandel J.R."/>
            <person name="Marage G."/>
            <person name="Marchand G."/>
            <person name="Marquand E."/>
            <person name="Bret-Mestries E."/>
            <person name="Morien E."/>
            <person name="Nambeesan S."/>
            <person name="Nguyen T."/>
            <person name="Pegot-Espagnet P."/>
            <person name="Pouilly N."/>
            <person name="Raftis F."/>
            <person name="Sallet E."/>
            <person name="Schiex T."/>
            <person name="Thomas J."/>
            <person name="Vandecasteele C."/>
            <person name="Vares D."/>
            <person name="Vear F."/>
            <person name="Vautrin S."/>
            <person name="Crespi M."/>
            <person name="Mangin B."/>
            <person name="Burke J.M."/>
            <person name="Salse J."/>
            <person name="Munos S."/>
            <person name="Vincourt P."/>
            <person name="Rieseberg L.H."/>
            <person name="Langlade N.B."/>
        </authorList>
    </citation>
    <scope>NUCLEOTIDE SEQUENCE [LARGE SCALE GENOMIC DNA]</scope>
    <source>
        <strain evidence="8">cv. SF193</strain>
        <tissue evidence="6">Leaves</tissue>
    </source>
</reference>
<comment type="similarity">
    <text evidence="3">Belongs to the PMEI family.</text>
</comment>
<dbReference type="GO" id="GO:0009505">
    <property type="term" value="C:plant-type cell wall"/>
    <property type="evidence" value="ECO:0000318"/>
    <property type="project" value="GO_Central"/>
</dbReference>
<accession>A0A251SPQ2</accession>
<dbReference type="Pfam" id="PF04043">
    <property type="entry name" value="PMEI"/>
    <property type="match status" value="1"/>
</dbReference>
<dbReference type="InterPro" id="IPR006501">
    <property type="entry name" value="Pectinesterase_inhib_dom"/>
</dbReference>
<sequence>MKFSSPLTILFLLLLLQQTLFSAMADRQFIENTCKGTPSPDLCLEILLASRESENADLTGLALIGVDAVQDRGFEILRQVVDLKNSQPELTPALDICAKVYHVVVDSDVPSSREALRDGVAKFAEDGMADSAVEAQACERSFGEHGQSSPITDSNSIMNDVANVVRAIIRMLL</sequence>
<dbReference type="SUPFAM" id="SSF101148">
    <property type="entry name" value="Plant invertase/pectin methylesterase inhibitor"/>
    <property type="match status" value="1"/>
</dbReference>
<dbReference type="FunCoup" id="A0A251SPQ2">
    <property type="interactions" value="65"/>
</dbReference>
<keyword evidence="1 4" id="KW-0732">Signal</keyword>
<name>A0A251SPQ2_HELAN</name>
<dbReference type="GO" id="GO:0004857">
    <property type="term" value="F:enzyme inhibitor activity"/>
    <property type="evidence" value="ECO:0000318"/>
    <property type="project" value="GO_Central"/>
</dbReference>
<dbReference type="Proteomes" id="UP000215914">
    <property type="component" value="Chromosome 13"/>
</dbReference>
<dbReference type="EMBL" id="CM007902">
    <property type="protein sequence ID" value="OTG00810.1"/>
    <property type="molecule type" value="Genomic_DNA"/>
</dbReference>
<evidence type="ECO:0000256" key="4">
    <source>
        <dbReference type="SAM" id="SignalP"/>
    </source>
</evidence>
<dbReference type="Gene3D" id="1.20.140.40">
    <property type="entry name" value="Invertase/pectin methylesterase inhibitor family protein"/>
    <property type="match status" value="1"/>
</dbReference>
<dbReference type="PANTHER" id="PTHR36710">
    <property type="entry name" value="PECTINESTERASE INHIBITOR-LIKE"/>
    <property type="match status" value="1"/>
</dbReference>
<evidence type="ECO:0000313" key="8">
    <source>
        <dbReference type="Proteomes" id="UP000215914"/>
    </source>
</evidence>
<dbReference type="GO" id="GO:0009827">
    <property type="term" value="P:plant-type cell wall modification"/>
    <property type="evidence" value="ECO:0000318"/>
    <property type="project" value="GO_Central"/>
</dbReference>
<keyword evidence="8" id="KW-1185">Reference proteome</keyword>
<dbReference type="CDD" id="cd15796">
    <property type="entry name" value="CIF_like"/>
    <property type="match status" value="1"/>
</dbReference>
<organism evidence="7 8">
    <name type="scientific">Helianthus annuus</name>
    <name type="common">Common sunflower</name>
    <dbReference type="NCBI Taxonomy" id="4232"/>
    <lineage>
        <taxon>Eukaryota</taxon>
        <taxon>Viridiplantae</taxon>
        <taxon>Streptophyta</taxon>
        <taxon>Embryophyta</taxon>
        <taxon>Tracheophyta</taxon>
        <taxon>Spermatophyta</taxon>
        <taxon>Magnoliopsida</taxon>
        <taxon>eudicotyledons</taxon>
        <taxon>Gunneridae</taxon>
        <taxon>Pentapetalae</taxon>
        <taxon>asterids</taxon>
        <taxon>campanulids</taxon>
        <taxon>Asterales</taxon>
        <taxon>Asteraceae</taxon>
        <taxon>Asteroideae</taxon>
        <taxon>Heliantheae alliance</taxon>
        <taxon>Heliantheae</taxon>
        <taxon>Helianthus</taxon>
    </lineage>
</organism>
<dbReference type="InterPro" id="IPR052421">
    <property type="entry name" value="PCW_Enzyme_Inhibitor"/>
</dbReference>
<dbReference type="SMART" id="SM00856">
    <property type="entry name" value="PMEI"/>
    <property type="match status" value="1"/>
</dbReference>
<dbReference type="InParanoid" id="A0A251SPQ2"/>
<proteinExistence type="inferred from homology"/>
<evidence type="ECO:0000259" key="5">
    <source>
        <dbReference type="SMART" id="SM00856"/>
    </source>
</evidence>
<reference evidence="6" key="3">
    <citation type="submission" date="2020-06" db="EMBL/GenBank/DDBJ databases">
        <title>Helianthus annuus Genome sequencing and assembly Release 2.</title>
        <authorList>
            <person name="Gouzy J."/>
            <person name="Langlade N."/>
            <person name="Munos S."/>
        </authorList>
    </citation>
    <scope>NUCLEOTIDE SEQUENCE</scope>
    <source>
        <tissue evidence="6">Leaves</tissue>
    </source>
</reference>
<dbReference type="NCBIfam" id="TIGR01614">
    <property type="entry name" value="PME_inhib"/>
    <property type="match status" value="1"/>
</dbReference>
<dbReference type="InterPro" id="IPR034087">
    <property type="entry name" value="C/VIF1"/>
</dbReference>
<feature type="signal peptide" evidence="4">
    <location>
        <begin position="1"/>
        <end position="25"/>
    </location>
</feature>
<feature type="domain" description="Pectinesterase inhibitor" evidence="5">
    <location>
        <begin position="25"/>
        <end position="168"/>
    </location>
</feature>
<evidence type="ECO:0000256" key="3">
    <source>
        <dbReference type="ARBA" id="ARBA00038471"/>
    </source>
</evidence>
<evidence type="ECO:0000313" key="7">
    <source>
        <dbReference type="EMBL" id="OTG00810.1"/>
    </source>
</evidence>
<evidence type="ECO:0000256" key="2">
    <source>
        <dbReference type="ARBA" id="ARBA00023157"/>
    </source>
</evidence>
<dbReference type="OrthoDB" id="1918674at2759"/>
<gene>
    <name evidence="7" type="ORF">HannXRQ_Chr13g0395171</name>
    <name evidence="6" type="ORF">HanXRQr2_Chr13g0578841</name>
</gene>
<evidence type="ECO:0000313" key="6">
    <source>
        <dbReference type="EMBL" id="KAF5772587.1"/>
    </source>
</evidence>
<protein>
    <submittedName>
        <fullName evidence="6">Pectinesterase inhibitor domain, Cell wall/vacuolar inhibitor of fructosidase</fullName>
    </submittedName>
    <submittedName>
        <fullName evidence="7">Putative pectinesterase inhibitor domain-containing protein</fullName>
    </submittedName>
</protein>
<evidence type="ECO:0000256" key="1">
    <source>
        <dbReference type="ARBA" id="ARBA00022729"/>
    </source>
</evidence>
<feature type="chain" id="PRO_5041060005" evidence="4">
    <location>
        <begin position="26"/>
        <end position="173"/>
    </location>
</feature>
<dbReference type="EMBL" id="MNCJ02000328">
    <property type="protein sequence ID" value="KAF5772587.1"/>
    <property type="molecule type" value="Genomic_DNA"/>
</dbReference>
<dbReference type="OMA" id="CRETPYY"/>
<reference evidence="7" key="2">
    <citation type="submission" date="2017-02" db="EMBL/GenBank/DDBJ databases">
        <title>Sunflower complete genome.</title>
        <authorList>
            <person name="Langlade N."/>
            <person name="Munos S."/>
        </authorList>
    </citation>
    <scope>NUCLEOTIDE SEQUENCE [LARGE SCALE GENOMIC DNA]</scope>
    <source>
        <tissue evidence="7">Leaves</tissue>
    </source>
</reference>